<dbReference type="RefSeq" id="WP_088462986.1">
    <property type="nucleotide sequence ID" value="NZ_NIRR01000002.1"/>
</dbReference>
<evidence type="ECO:0000256" key="1">
    <source>
        <dbReference type="SAM" id="SignalP"/>
    </source>
</evidence>
<protein>
    <recommendedName>
        <fullName evidence="4">DUF5117 domain-containing protein</fullName>
    </recommendedName>
</protein>
<feature type="chain" id="PRO_5012828807" description="DUF5117 domain-containing protein" evidence="1">
    <location>
        <begin position="27"/>
        <end position="266"/>
    </location>
</feature>
<dbReference type="EMBL" id="NIRR01000002">
    <property type="protein sequence ID" value="OWP64765.1"/>
    <property type="molecule type" value="Genomic_DNA"/>
</dbReference>
<accession>A0A246FPT5</accession>
<dbReference type="Proteomes" id="UP000197277">
    <property type="component" value="Unassembled WGS sequence"/>
</dbReference>
<keyword evidence="1" id="KW-0732">Signal</keyword>
<evidence type="ECO:0000313" key="2">
    <source>
        <dbReference type="EMBL" id="OWP64765.1"/>
    </source>
</evidence>
<comment type="caution">
    <text evidence="2">The sequence shown here is derived from an EMBL/GenBank/DDBJ whole genome shotgun (WGS) entry which is preliminary data.</text>
</comment>
<reference evidence="2 3" key="1">
    <citation type="submission" date="2017-06" db="EMBL/GenBank/DDBJ databases">
        <title>Hymenobacter amundsenii sp. nov. isolated from regoliths in Antarctica.</title>
        <authorList>
            <person name="Sedlacek I."/>
            <person name="Kralova S."/>
            <person name="Pantucek R."/>
            <person name="Svec P."/>
            <person name="Holochova P."/>
            <person name="Stankova E."/>
            <person name="Vrbovska V."/>
            <person name="Busse H.-J."/>
        </authorList>
    </citation>
    <scope>NUCLEOTIDE SEQUENCE [LARGE SCALE GENOMIC DNA]</scope>
    <source>
        <strain evidence="2 3">CCM 8682</strain>
    </source>
</reference>
<name>A0A246FPT5_9BACT</name>
<dbReference type="AlphaFoldDB" id="A0A246FPT5"/>
<evidence type="ECO:0008006" key="4">
    <source>
        <dbReference type="Google" id="ProtNLM"/>
    </source>
</evidence>
<gene>
    <name evidence="2" type="ORF">CDA63_03120</name>
</gene>
<organism evidence="2 3">
    <name type="scientific">Hymenobacter amundsenii</name>
    <dbReference type="NCBI Taxonomy" id="2006685"/>
    <lineage>
        <taxon>Bacteria</taxon>
        <taxon>Pseudomonadati</taxon>
        <taxon>Bacteroidota</taxon>
        <taxon>Cytophagia</taxon>
        <taxon>Cytophagales</taxon>
        <taxon>Hymenobacteraceae</taxon>
        <taxon>Hymenobacter</taxon>
    </lineage>
</organism>
<keyword evidence="3" id="KW-1185">Reference proteome</keyword>
<dbReference type="OrthoDB" id="655382at2"/>
<proteinExistence type="predicted"/>
<feature type="signal peptide" evidence="1">
    <location>
        <begin position="1"/>
        <end position="26"/>
    </location>
</feature>
<evidence type="ECO:0000313" key="3">
    <source>
        <dbReference type="Proteomes" id="UP000197277"/>
    </source>
</evidence>
<sequence>MRLKLLLAGLMAGPLCLLGVCPTVLGQSRPSAPGTGTGTGTEIPGNFATEAPATVLQHYHAASPLAAQLYNGPQYLNYALRYTERKDHQFFLTPELQTGSVAYNQQQFDHLPLRYDVVLDQVVLGLPGSPLMVRFVNEKMPRFTIGDHSFVRLVADSAAASGLSTGYYEVLAEGRVQVLARRAKRKQERIVGRNLTVEFIPTEKLFARKDGVYHLLNSKSAALKLFADRQTEVQAYMRQNKLKLGKTQFENVVVALASYYNQLPPR</sequence>